<reference evidence="4" key="1">
    <citation type="submission" date="2022-10" db="EMBL/GenBank/DDBJ databases">
        <title>Rhodococcus sp.75.</title>
        <authorList>
            <person name="Sun M."/>
        </authorList>
    </citation>
    <scope>NUCLEOTIDE SEQUENCE</scope>
    <source>
        <strain evidence="4">75</strain>
    </source>
</reference>
<keyword evidence="3" id="KW-0326">Glycosidase</keyword>
<comment type="similarity">
    <text evidence="1">Belongs to the glycosyl hydrolase 8 (cellulase D) family.</text>
</comment>
<keyword evidence="5" id="KW-1185">Reference proteome</keyword>
<organism evidence="4 5">
    <name type="scientific">Rhodococcus antarcticus</name>
    <dbReference type="NCBI Taxonomy" id="2987751"/>
    <lineage>
        <taxon>Bacteria</taxon>
        <taxon>Bacillati</taxon>
        <taxon>Actinomycetota</taxon>
        <taxon>Actinomycetes</taxon>
        <taxon>Mycobacteriales</taxon>
        <taxon>Nocardiaceae</taxon>
        <taxon>Rhodococcus</taxon>
    </lineage>
</organism>
<evidence type="ECO:0000256" key="3">
    <source>
        <dbReference type="ARBA" id="ARBA00023295"/>
    </source>
</evidence>
<gene>
    <name evidence="4" type="ORF">RHODO2019_15085</name>
</gene>
<accession>A0ABY6NZQ3</accession>
<dbReference type="Gene3D" id="1.50.10.10">
    <property type="match status" value="1"/>
</dbReference>
<dbReference type="InterPro" id="IPR002037">
    <property type="entry name" value="Glyco_hydro_8"/>
</dbReference>
<keyword evidence="2 4" id="KW-0378">Hydrolase</keyword>
<evidence type="ECO:0000256" key="2">
    <source>
        <dbReference type="ARBA" id="ARBA00022801"/>
    </source>
</evidence>
<name>A0ABY6NZQ3_9NOCA</name>
<dbReference type="RefSeq" id="WP_265382555.1">
    <property type="nucleotide sequence ID" value="NZ_CP110615.1"/>
</dbReference>
<dbReference type="EMBL" id="CP110615">
    <property type="protein sequence ID" value="UZJ24448.1"/>
    <property type="molecule type" value="Genomic_DNA"/>
</dbReference>
<dbReference type="InterPro" id="IPR012341">
    <property type="entry name" value="6hp_glycosidase-like_sf"/>
</dbReference>
<protein>
    <submittedName>
        <fullName evidence="4">Glycosyl hydrolase family 8</fullName>
    </submittedName>
</protein>
<dbReference type="Pfam" id="PF01270">
    <property type="entry name" value="Glyco_hydro_8"/>
    <property type="match status" value="1"/>
</dbReference>
<evidence type="ECO:0000313" key="5">
    <source>
        <dbReference type="Proteomes" id="UP001164965"/>
    </source>
</evidence>
<sequence>MSTLQRLLAGALAVLVVTASAVLVLDRGPTPTGPDPAEEVAVASAQHFLADYTDADGRVVRRDQGSDTVSEGQAYGMLLAVAAGDRDRFTTIWGWAKNNLLRPDGLMSWQWRDGAVVDPASAADADLDAARALVLAGDRFGDTSLTADGRTMAAAVLDHETARTPLGLVLTAGTWARTAPWAVNPSYFSPGATRELATATGDPRWAELRAGGTAVTQALLVENPLPPDWAQVSSSGEVSARTAPDGAAPRFSFDAARTVLRTAESCNPADRALAADTARVLDQPVDQVRGIYALDGSPTVDWQHPLMLAAAAAADSAVGDTGRAATALDAAAALDDHAPSYYGGAWVALGRVLLQTNLLGSCPAVTA</sequence>
<dbReference type="PRINTS" id="PR00735">
    <property type="entry name" value="GLHYDRLASE8"/>
</dbReference>
<dbReference type="Proteomes" id="UP001164965">
    <property type="component" value="Chromosome"/>
</dbReference>
<proteinExistence type="inferred from homology"/>
<dbReference type="InterPro" id="IPR008928">
    <property type="entry name" value="6-hairpin_glycosidase_sf"/>
</dbReference>
<evidence type="ECO:0000313" key="4">
    <source>
        <dbReference type="EMBL" id="UZJ24448.1"/>
    </source>
</evidence>
<dbReference type="GO" id="GO:0016787">
    <property type="term" value="F:hydrolase activity"/>
    <property type="evidence" value="ECO:0007669"/>
    <property type="project" value="UniProtKB-KW"/>
</dbReference>
<dbReference type="SUPFAM" id="SSF48208">
    <property type="entry name" value="Six-hairpin glycosidases"/>
    <property type="match status" value="1"/>
</dbReference>
<evidence type="ECO:0000256" key="1">
    <source>
        <dbReference type="ARBA" id="ARBA00009209"/>
    </source>
</evidence>